<evidence type="ECO:0000256" key="2">
    <source>
        <dbReference type="ARBA" id="ARBA00022946"/>
    </source>
</evidence>
<keyword evidence="5" id="KW-1185">Reference proteome</keyword>
<name>A0A1H7RRN0_9RHOB</name>
<gene>
    <name evidence="4" type="ORF">SAMN04488526_3109</name>
</gene>
<evidence type="ECO:0000256" key="3">
    <source>
        <dbReference type="ARBA" id="ARBA00023186"/>
    </source>
</evidence>
<dbReference type="PANTHER" id="PTHR21013:SF10">
    <property type="entry name" value="ATP SYNTHASE MITOCHONDRIAL F1 COMPLEX ASSEMBLY FACTOR 2"/>
    <property type="match status" value="1"/>
</dbReference>
<accession>A0A1H7RRN0</accession>
<keyword evidence="3" id="KW-0143">Chaperone</keyword>
<dbReference type="InterPro" id="IPR011419">
    <property type="entry name" value="ATP12_ATP_synth-F1-assembly"/>
</dbReference>
<keyword evidence="2" id="KW-0809">Transit peptide</keyword>
<dbReference type="Pfam" id="PF07542">
    <property type="entry name" value="ATP12"/>
    <property type="match status" value="1"/>
</dbReference>
<dbReference type="Gene3D" id="3.30.2180.10">
    <property type="entry name" value="ATP12-like"/>
    <property type="match status" value="1"/>
</dbReference>
<comment type="similarity">
    <text evidence="1">Belongs to the ATP12 family.</text>
</comment>
<protein>
    <submittedName>
        <fullName evidence="4">Chaperone required for the assembly of the F1-ATPase</fullName>
    </submittedName>
</protein>
<sequence>MSEWKAKRFWKTAEVEVLDGGFTVRLDGRPVRTPLKTQITMPTRALAQGVAQEWQAQGDVIDPLSMPLMRAVNATLDKVVPQQAEVAQNLGDYGGSDLLCYRAAGPESLVARQAAAWDPMLDWADERFGARLIVTQGVIPVDQPANATEALRAHVAALTPWELTALSEFVTLTGSLILGLAAMDGHTADDIWPRSRVDEDWQAEQWGADEEEATRIAVKRAAFLQAGEYLGLLRAG</sequence>
<evidence type="ECO:0000313" key="4">
    <source>
        <dbReference type="EMBL" id="SEL62649.1"/>
    </source>
</evidence>
<dbReference type="GO" id="GO:0043461">
    <property type="term" value="P:proton-transporting ATP synthase complex assembly"/>
    <property type="evidence" value="ECO:0007669"/>
    <property type="project" value="InterPro"/>
</dbReference>
<evidence type="ECO:0000256" key="1">
    <source>
        <dbReference type="ARBA" id="ARBA00008231"/>
    </source>
</evidence>
<dbReference type="InterPro" id="IPR023335">
    <property type="entry name" value="ATP12_ortho_dom_sf"/>
</dbReference>
<dbReference type="EMBL" id="FNZQ01000007">
    <property type="protein sequence ID" value="SEL62649.1"/>
    <property type="molecule type" value="Genomic_DNA"/>
</dbReference>
<dbReference type="STRING" id="188906.SAMN04488526_3109"/>
<dbReference type="RefSeq" id="WP_092764444.1">
    <property type="nucleotide sequence ID" value="NZ_FNZQ01000007.1"/>
</dbReference>
<organism evidence="4 5">
    <name type="scientific">Jannaschia helgolandensis</name>
    <dbReference type="NCBI Taxonomy" id="188906"/>
    <lineage>
        <taxon>Bacteria</taxon>
        <taxon>Pseudomonadati</taxon>
        <taxon>Pseudomonadota</taxon>
        <taxon>Alphaproteobacteria</taxon>
        <taxon>Rhodobacterales</taxon>
        <taxon>Roseobacteraceae</taxon>
        <taxon>Jannaschia</taxon>
    </lineage>
</organism>
<dbReference type="SUPFAM" id="SSF160909">
    <property type="entry name" value="ATP12-like"/>
    <property type="match status" value="1"/>
</dbReference>
<evidence type="ECO:0000313" key="5">
    <source>
        <dbReference type="Proteomes" id="UP000199283"/>
    </source>
</evidence>
<dbReference type="OrthoDB" id="9797825at2"/>
<dbReference type="Gene3D" id="1.10.3580.10">
    <property type="entry name" value="ATP12 ATPase"/>
    <property type="match status" value="1"/>
</dbReference>
<dbReference type="PANTHER" id="PTHR21013">
    <property type="entry name" value="ATP SYNTHASE MITOCHONDRIAL F1 COMPLEX ASSEMBLY FACTOR 2/ATP12 PROTEIN, MITOCHONDRIAL PRECURSOR"/>
    <property type="match status" value="1"/>
</dbReference>
<dbReference type="InterPro" id="IPR042272">
    <property type="entry name" value="ATP12_ATP_synth-F1-assembly_N"/>
</dbReference>
<dbReference type="Proteomes" id="UP000199283">
    <property type="component" value="Unassembled WGS sequence"/>
</dbReference>
<reference evidence="4 5" key="1">
    <citation type="submission" date="2016-10" db="EMBL/GenBank/DDBJ databases">
        <authorList>
            <person name="de Groot N.N."/>
        </authorList>
    </citation>
    <scope>NUCLEOTIDE SEQUENCE [LARGE SCALE GENOMIC DNA]</scope>
    <source>
        <strain evidence="4 5">DSM 14858</strain>
    </source>
</reference>
<dbReference type="AlphaFoldDB" id="A0A1H7RRN0"/>
<proteinExistence type="inferred from homology"/>